<evidence type="ECO:0000313" key="1">
    <source>
        <dbReference type="EMBL" id="PON55441.1"/>
    </source>
</evidence>
<protein>
    <submittedName>
        <fullName evidence="1">Uncharacterized protein</fullName>
    </submittedName>
</protein>
<accession>A0A2P5C353</accession>
<dbReference type="InParanoid" id="A0A2P5C353"/>
<dbReference type="AlphaFoldDB" id="A0A2P5C353"/>
<proteinExistence type="predicted"/>
<dbReference type="OrthoDB" id="10382792at2759"/>
<gene>
    <name evidence="1" type="ORF">TorRG33x02_299540</name>
</gene>
<organism evidence="1 2">
    <name type="scientific">Trema orientale</name>
    <name type="common">Charcoal tree</name>
    <name type="synonym">Celtis orientalis</name>
    <dbReference type="NCBI Taxonomy" id="63057"/>
    <lineage>
        <taxon>Eukaryota</taxon>
        <taxon>Viridiplantae</taxon>
        <taxon>Streptophyta</taxon>
        <taxon>Embryophyta</taxon>
        <taxon>Tracheophyta</taxon>
        <taxon>Spermatophyta</taxon>
        <taxon>Magnoliopsida</taxon>
        <taxon>eudicotyledons</taxon>
        <taxon>Gunneridae</taxon>
        <taxon>Pentapetalae</taxon>
        <taxon>rosids</taxon>
        <taxon>fabids</taxon>
        <taxon>Rosales</taxon>
        <taxon>Cannabaceae</taxon>
        <taxon>Trema</taxon>
    </lineage>
</organism>
<dbReference type="EMBL" id="JXTC01000421">
    <property type="protein sequence ID" value="PON55441.1"/>
    <property type="molecule type" value="Genomic_DNA"/>
</dbReference>
<reference evidence="2" key="1">
    <citation type="submission" date="2016-06" db="EMBL/GenBank/DDBJ databases">
        <title>Parallel loss of symbiosis genes in relatives of nitrogen-fixing non-legume Parasponia.</title>
        <authorList>
            <person name="Van Velzen R."/>
            <person name="Holmer R."/>
            <person name="Bu F."/>
            <person name="Rutten L."/>
            <person name="Van Zeijl A."/>
            <person name="Liu W."/>
            <person name="Santuari L."/>
            <person name="Cao Q."/>
            <person name="Sharma T."/>
            <person name="Shen D."/>
            <person name="Roswanjaya Y."/>
            <person name="Wardhani T."/>
            <person name="Kalhor M.S."/>
            <person name="Jansen J."/>
            <person name="Van den Hoogen J."/>
            <person name="Gungor B."/>
            <person name="Hartog M."/>
            <person name="Hontelez J."/>
            <person name="Verver J."/>
            <person name="Yang W.-C."/>
            <person name="Schijlen E."/>
            <person name="Repin R."/>
            <person name="Schilthuizen M."/>
            <person name="Schranz E."/>
            <person name="Heidstra R."/>
            <person name="Miyata K."/>
            <person name="Fedorova E."/>
            <person name="Kohlen W."/>
            <person name="Bisseling T."/>
            <person name="Smit S."/>
            <person name="Geurts R."/>
        </authorList>
    </citation>
    <scope>NUCLEOTIDE SEQUENCE [LARGE SCALE GENOMIC DNA]</scope>
    <source>
        <strain evidence="2">cv. RG33-2</strain>
    </source>
</reference>
<sequence>METSGPMVNDRRIASFLIFLEFYLHKCSVVRAAAFSQVYERAKDEMIREFFRSFSVTHNTASQETIWGAQEIHHLRGSPKLRQCSLQGRDHTGS</sequence>
<comment type="caution">
    <text evidence="1">The sequence shown here is derived from an EMBL/GenBank/DDBJ whole genome shotgun (WGS) entry which is preliminary data.</text>
</comment>
<evidence type="ECO:0000313" key="2">
    <source>
        <dbReference type="Proteomes" id="UP000237000"/>
    </source>
</evidence>
<dbReference type="Proteomes" id="UP000237000">
    <property type="component" value="Unassembled WGS sequence"/>
</dbReference>
<name>A0A2P5C353_TREOI</name>
<keyword evidence="2" id="KW-1185">Reference proteome</keyword>